<reference evidence="1 2" key="1">
    <citation type="journal article" date="2015" name="Sci. Rep.">
        <title>A comparative genomics and reductive dehalogenase gene transcription study of two chloroethene-respiring bacteria, Dehalococcoides mccartyi strains MB and 11a.</title>
        <authorList>
            <person name="Low A."/>
            <person name="Shen Z."/>
            <person name="Cheng D."/>
            <person name="Rogers M.J."/>
            <person name="Lee P.K."/>
            <person name="He J."/>
        </authorList>
    </citation>
    <scope>NUCLEOTIDE SEQUENCE [LARGE SCALE GENOMIC DNA]</scope>
    <source>
        <strain evidence="1 2">MB</strain>
    </source>
</reference>
<dbReference type="OrthoDB" id="165971at2"/>
<comment type="caution">
    <text evidence="1">The sequence shown here is derived from an EMBL/GenBank/DDBJ whole genome shotgun (WGS) entry which is preliminary data.</text>
</comment>
<proteinExistence type="predicted"/>
<gene>
    <name evidence="1" type="ORF">DA01_02280</name>
</gene>
<organism evidence="1 2">
    <name type="scientific">Dehalococcoides mccartyi</name>
    <dbReference type="NCBI Taxonomy" id="61435"/>
    <lineage>
        <taxon>Bacteria</taxon>
        <taxon>Bacillati</taxon>
        <taxon>Chloroflexota</taxon>
        <taxon>Dehalococcoidia</taxon>
        <taxon>Dehalococcoidales</taxon>
        <taxon>Dehalococcoidaceae</taxon>
        <taxon>Dehalococcoides</taxon>
    </lineage>
</organism>
<dbReference type="RefSeq" id="WP_058292235.1">
    <property type="nucleotide sequence ID" value="NZ_JGYD01000010.1"/>
</dbReference>
<sequence>MEIKRAVLKVFNSATYTASIQLAGDYKSMLEEVKVARNIPAAEMLAGRNLGVWFFDNHNTKDTLVIAVYS</sequence>
<evidence type="ECO:0000313" key="1">
    <source>
        <dbReference type="EMBL" id="KSV18822.1"/>
    </source>
</evidence>
<dbReference type="EMBL" id="JGYD01000010">
    <property type="protein sequence ID" value="KSV18822.1"/>
    <property type="molecule type" value="Genomic_DNA"/>
</dbReference>
<evidence type="ECO:0000313" key="2">
    <source>
        <dbReference type="Proteomes" id="UP000053577"/>
    </source>
</evidence>
<name>A0A0V8M4Y4_9CHLR</name>
<dbReference type="Proteomes" id="UP000053577">
    <property type="component" value="Unassembled WGS sequence"/>
</dbReference>
<dbReference type="PATRIC" id="fig|61435.5.peg.462"/>
<dbReference type="AlphaFoldDB" id="A0A0V8M4Y4"/>
<protein>
    <submittedName>
        <fullName evidence="1">Uncharacterized protein</fullName>
    </submittedName>
</protein>
<accession>A0A0V8M4Y4</accession>